<feature type="domain" description="RCK N-terminal" evidence="1">
    <location>
        <begin position="17"/>
        <end position="133"/>
    </location>
</feature>
<accession>A0A6B8VL02</accession>
<dbReference type="SUPFAM" id="SSF51735">
    <property type="entry name" value="NAD(P)-binding Rossmann-fold domains"/>
    <property type="match status" value="1"/>
</dbReference>
<keyword evidence="4" id="KW-1185">Reference proteome</keyword>
<dbReference type="InterPro" id="IPR006037">
    <property type="entry name" value="RCK_C"/>
</dbReference>
<reference evidence="3 4" key="1">
    <citation type="journal article" date="2021" name="Int. J. Syst. Evol. Microbiol.">
        <title>Classification of three corynebacterial strains isolated from a small paddock in North Rhine-Westphalia: proposal of &lt;i&gt;Corynebacterium kalinowskii&lt;/i&gt; sp. nov., &lt;i&gt;Corynebacterium comes&lt;/i&gt; sp. nov. and &lt;i&gt;Corynebacterium occultum&lt;/i&gt; sp. nov.</title>
        <authorList>
            <person name="Schaffert L."/>
            <person name="Ruwe M."/>
            <person name="Milse J."/>
            <person name="Hanuschka K."/>
            <person name="Ortseifen V."/>
            <person name="Droste J."/>
            <person name="Brandt D."/>
            <person name="Schl L."/>
            <person name="Kutter Y."/>
            <person name="Vinke S."/>
            <person name="Vieh P."/>
            <person name="Jacob L."/>
            <person name="L N.C."/>
            <person name="Schulte-Berndt E."/>
            <person name="Hain C."/>
            <person name="Linder M."/>
            <person name="Schmidt P."/>
            <person name="Wollenschl L."/>
            <person name="Luttermann T."/>
            <person name="Thieme E."/>
            <person name="Hassa J."/>
            <person name="Haak M."/>
            <person name="Wittchen M."/>
            <person name="Mentz A."/>
            <person name="Persicke M."/>
            <person name="Busche T."/>
            <person name="R C."/>
        </authorList>
    </citation>
    <scope>NUCLEOTIDE SEQUENCE [LARGE SCALE GENOMIC DNA]</scope>
    <source>
        <strain evidence="3 4">2019</strain>
    </source>
</reference>
<evidence type="ECO:0000313" key="4">
    <source>
        <dbReference type="Proteomes" id="UP000425178"/>
    </source>
</evidence>
<dbReference type="InterPro" id="IPR036291">
    <property type="entry name" value="NAD(P)-bd_dom_sf"/>
</dbReference>
<dbReference type="AlphaFoldDB" id="A0A6B8VL02"/>
<organism evidence="3 4">
    <name type="scientific">Corynebacterium comes</name>
    <dbReference type="NCBI Taxonomy" id="2675218"/>
    <lineage>
        <taxon>Bacteria</taxon>
        <taxon>Bacillati</taxon>
        <taxon>Actinomycetota</taxon>
        <taxon>Actinomycetes</taxon>
        <taxon>Mycobacteriales</taxon>
        <taxon>Corynebacteriaceae</taxon>
        <taxon>Corynebacterium</taxon>
    </lineage>
</organism>
<dbReference type="GO" id="GO:0006813">
    <property type="term" value="P:potassium ion transport"/>
    <property type="evidence" value="ECO:0007669"/>
    <property type="project" value="InterPro"/>
</dbReference>
<dbReference type="InterPro" id="IPR003148">
    <property type="entry name" value="RCK_N"/>
</dbReference>
<gene>
    <name evidence="3" type="primary">ktrA</name>
    <name evidence="3" type="ORF">CETAM_07510</name>
</gene>
<dbReference type="EMBL" id="CP046453">
    <property type="protein sequence ID" value="QGU04763.1"/>
    <property type="molecule type" value="Genomic_DNA"/>
</dbReference>
<dbReference type="GO" id="GO:0008324">
    <property type="term" value="F:monoatomic cation transmembrane transporter activity"/>
    <property type="evidence" value="ECO:0007669"/>
    <property type="project" value="InterPro"/>
</dbReference>
<dbReference type="PROSITE" id="PS51202">
    <property type="entry name" value="RCK_C"/>
    <property type="match status" value="1"/>
</dbReference>
<dbReference type="PANTHER" id="PTHR43833">
    <property type="entry name" value="POTASSIUM CHANNEL PROTEIN 2-RELATED-RELATED"/>
    <property type="match status" value="1"/>
</dbReference>
<dbReference type="Pfam" id="PF02254">
    <property type="entry name" value="TrkA_N"/>
    <property type="match status" value="1"/>
</dbReference>
<feature type="domain" description="RCK C-terminal" evidence="2">
    <location>
        <begin position="149"/>
        <end position="231"/>
    </location>
</feature>
<sequence length="231" mass="24611">MANLFTRGNAADSTAPRGPVYILGLGRFGRALGEELIDSGVEVLGADSDPRIVQELAGTFDHVVTADTTNPEVLRQLGVAEATRVVIAIGRHIEASLLTASAVMEMGVPSVWAKADNLAHAKILGQIGVHHVIRPEADTGRRVAHLMGGRLEDYLEFERGFAVAKIAPPVGALQRTVGEINGRRGNAVEILAVRPRDGQFRRAETEDILRAGDVVIVAGQVTAIEEFAADQ</sequence>
<dbReference type="Proteomes" id="UP000425178">
    <property type="component" value="Chromosome"/>
</dbReference>
<dbReference type="InterPro" id="IPR050721">
    <property type="entry name" value="Trk_Ktr_HKT_K-transport"/>
</dbReference>
<dbReference type="KEGG" id="ccoe:CETAM_07510"/>
<dbReference type="PROSITE" id="PS51201">
    <property type="entry name" value="RCK_N"/>
    <property type="match status" value="1"/>
</dbReference>
<dbReference type="SUPFAM" id="SSF116726">
    <property type="entry name" value="TrkA C-terminal domain-like"/>
    <property type="match status" value="1"/>
</dbReference>
<evidence type="ECO:0000259" key="2">
    <source>
        <dbReference type="PROSITE" id="PS51202"/>
    </source>
</evidence>
<proteinExistence type="predicted"/>
<protein>
    <submittedName>
        <fullName evidence="3">Ktr system potassium uptake protein A</fullName>
    </submittedName>
</protein>
<dbReference type="Pfam" id="PF02080">
    <property type="entry name" value="TrkA_C"/>
    <property type="match status" value="1"/>
</dbReference>
<dbReference type="Gene3D" id="3.40.50.720">
    <property type="entry name" value="NAD(P)-binding Rossmann-like Domain"/>
    <property type="match status" value="1"/>
</dbReference>
<name>A0A6B8VL02_9CORY</name>
<dbReference type="Gene3D" id="3.30.70.1450">
    <property type="entry name" value="Regulator of K+ conductance, C-terminal domain"/>
    <property type="match status" value="1"/>
</dbReference>
<dbReference type="PANTHER" id="PTHR43833:SF7">
    <property type="entry name" value="KTR SYSTEM POTASSIUM UPTAKE PROTEIN C"/>
    <property type="match status" value="1"/>
</dbReference>
<evidence type="ECO:0000259" key="1">
    <source>
        <dbReference type="PROSITE" id="PS51201"/>
    </source>
</evidence>
<evidence type="ECO:0000313" key="3">
    <source>
        <dbReference type="EMBL" id="QGU04763.1"/>
    </source>
</evidence>
<dbReference type="InterPro" id="IPR036721">
    <property type="entry name" value="RCK_C_sf"/>
</dbReference>